<evidence type="ECO:0000256" key="1">
    <source>
        <dbReference type="SAM" id="MobiDB-lite"/>
    </source>
</evidence>
<evidence type="ECO:0000313" key="3">
    <source>
        <dbReference type="Proteomes" id="UP000199103"/>
    </source>
</evidence>
<dbReference type="Proteomes" id="UP000199103">
    <property type="component" value="Chromosome I"/>
</dbReference>
<dbReference type="AlphaFoldDB" id="A0A1H1WL65"/>
<evidence type="ECO:0000313" key="2">
    <source>
        <dbReference type="EMBL" id="SDS97774.1"/>
    </source>
</evidence>
<dbReference type="EMBL" id="LT629772">
    <property type="protein sequence ID" value="SDS97774.1"/>
    <property type="molecule type" value="Genomic_DNA"/>
</dbReference>
<feature type="compositionally biased region" description="Low complexity" evidence="1">
    <location>
        <begin position="405"/>
        <end position="414"/>
    </location>
</feature>
<reference evidence="2 3" key="1">
    <citation type="submission" date="2016-10" db="EMBL/GenBank/DDBJ databases">
        <authorList>
            <person name="de Groot N.N."/>
        </authorList>
    </citation>
    <scope>NUCLEOTIDE SEQUENCE [LARGE SCALE GENOMIC DNA]</scope>
    <source>
        <strain evidence="2 3">DSM 21800</strain>
    </source>
</reference>
<keyword evidence="3" id="KW-1185">Reference proteome</keyword>
<gene>
    <name evidence="2" type="ORF">SAMN04489812_3702</name>
</gene>
<dbReference type="STRING" id="630515.SAMN04489812_3702"/>
<feature type="region of interest" description="Disordered" evidence="1">
    <location>
        <begin position="371"/>
        <end position="414"/>
    </location>
</feature>
<dbReference type="RefSeq" id="WP_231919915.1">
    <property type="nucleotide sequence ID" value="NZ_LT629772.1"/>
</dbReference>
<protein>
    <submittedName>
        <fullName evidence="2">Uncharacterized protein</fullName>
    </submittedName>
</protein>
<accession>A0A1H1WL65</accession>
<sequence>MAALMVAGGLLIAASGCSPSITSGGNEVADPEQPLQTALAKLKDDNNAGIQNNSITVSDDTDCFYLKPNADADAVSGSVACGPVRRLGQPTAKVWDTYALTFGPATDGKVTATVGAVTATSVDLDPSLLVSPDGTKPGTAADLPAPQAPQTSVADRAVALPLGAIPDLTFAGPTRDAVLKTPTATFTVTGVAAPKTVPSALVAGTDDPAGVAAYYRPAQGQRIYAATVKVSDPAEHAAVAPTAAPGAKPQSLSTELTLGVADGKELPIADATDPKTDPAKAAAKLNVACQQESDQTYPCRPDGTEFMIIMTVPADGGLTLGATTAGERQAVDLQSGRLSSTVSQVEYDHDKLTTSVDEKLKVPSYTARVTVTKPVSPTADKSPKADKASEQEPGKASATPSAEPSSKASTKKVSVARKASWRMTVGSASLTAFDPTRGWAPSGKAWLSVQTTGYTKTDEADAFADRRASSVAVTAAGSTYRPDAVTDADFDGSDPIGTDDVTWVFEVPQDLSSAEFTFAPTGVVTAGDTRASFTADEPDSVKITFG</sequence>
<proteinExistence type="predicted"/>
<name>A0A1H1WL65_9ACTN</name>
<feature type="region of interest" description="Disordered" evidence="1">
    <location>
        <begin position="128"/>
        <end position="149"/>
    </location>
</feature>
<organism evidence="2 3">
    <name type="scientific">Microlunatus soli</name>
    <dbReference type="NCBI Taxonomy" id="630515"/>
    <lineage>
        <taxon>Bacteria</taxon>
        <taxon>Bacillati</taxon>
        <taxon>Actinomycetota</taxon>
        <taxon>Actinomycetes</taxon>
        <taxon>Propionibacteriales</taxon>
        <taxon>Propionibacteriaceae</taxon>
        <taxon>Microlunatus</taxon>
    </lineage>
</organism>
<feature type="compositionally biased region" description="Basic and acidic residues" evidence="1">
    <location>
        <begin position="381"/>
        <end position="393"/>
    </location>
</feature>